<name>A0ABU6TAP5_9FABA</name>
<evidence type="ECO:0000313" key="3">
    <source>
        <dbReference type="Proteomes" id="UP001341840"/>
    </source>
</evidence>
<protein>
    <submittedName>
        <fullName evidence="2">Uncharacterized protein</fullName>
    </submittedName>
</protein>
<feature type="region of interest" description="Disordered" evidence="1">
    <location>
        <begin position="116"/>
        <end position="137"/>
    </location>
</feature>
<evidence type="ECO:0000313" key="2">
    <source>
        <dbReference type="EMBL" id="MED6145615.1"/>
    </source>
</evidence>
<reference evidence="2 3" key="1">
    <citation type="journal article" date="2023" name="Plants (Basel)">
        <title>Bridging the Gap: Combining Genomics and Transcriptomics Approaches to Understand Stylosanthes scabra, an Orphan Legume from the Brazilian Caatinga.</title>
        <authorList>
            <person name="Ferreira-Neto J.R.C."/>
            <person name="da Silva M.D."/>
            <person name="Binneck E."/>
            <person name="de Melo N.F."/>
            <person name="da Silva R.H."/>
            <person name="de Melo A.L.T.M."/>
            <person name="Pandolfi V."/>
            <person name="Bustamante F.O."/>
            <person name="Brasileiro-Vidal A.C."/>
            <person name="Benko-Iseppon A.M."/>
        </authorList>
    </citation>
    <scope>NUCLEOTIDE SEQUENCE [LARGE SCALE GENOMIC DNA]</scope>
    <source>
        <tissue evidence="2">Leaves</tissue>
    </source>
</reference>
<feature type="region of interest" description="Disordered" evidence="1">
    <location>
        <begin position="73"/>
        <end position="92"/>
    </location>
</feature>
<keyword evidence="3" id="KW-1185">Reference proteome</keyword>
<proteinExistence type="predicted"/>
<accession>A0ABU6TAP5</accession>
<evidence type="ECO:0000256" key="1">
    <source>
        <dbReference type="SAM" id="MobiDB-lite"/>
    </source>
</evidence>
<dbReference type="EMBL" id="JASCZI010090723">
    <property type="protein sequence ID" value="MED6145615.1"/>
    <property type="molecule type" value="Genomic_DNA"/>
</dbReference>
<organism evidence="2 3">
    <name type="scientific">Stylosanthes scabra</name>
    <dbReference type="NCBI Taxonomy" id="79078"/>
    <lineage>
        <taxon>Eukaryota</taxon>
        <taxon>Viridiplantae</taxon>
        <taxon>Streptophyta</taxon>
        <taxon>Embryophyta</taxon>
        <taxon>Tracheophyta</taxon>
        <taxon>Spermatophyta</taxon>
        <taxon>Magnoliopsida</taxon>
        <taxon>eudicotyledons</taxon>
        <taxon>Gunneridae</taxon>
        <taxon>Pentapetalae</taxon>
        <taxon>rosids</taxon>
        <taxon>fabids</taxon>
        <taxon>Fabales</taxon>
        <taxon>Fabaceae</taxon>
        <taxon>Papilionoideae</taxon>
        <taxon>50 kb inversion clade</taxon>
        <taxon>dalbergioids sensu lato</taxon>
        <taxon>Dalbergieae</taxon>
        <taxon>Pterocarpus clade</taxon>
        <taxon>Stylosanthes</taxon>
    </lineage>
</organism>
<gene>
    <name evidence="2" type="ORF">PIB30_026870</name>
</gene>
<comment type="caution">
    <text evidence="2">The sequence shown here is derived from an EMBL/GenBank/DDBJ whole genome shotgun (WGS) entry which is preliminary data.</text>
</comment>
<dbReference type="Proteomes" id="UP001341840">
    <property type="component" value="Unassembled WGS sequence"/>
</dbReference>
<sequence length="137" mass="14398">MECVSHFGCAAPSLLLPSTVPPLPGSSHQSSSVSHSHANRRPSFPLYCVVVSSSQHRSVAIAEHPVAITAASLASQSSRPTVRPRPAPPSVHPSCALCSVEPQVYNVGTGLAGKEEGIRNQQGGITYGYKSRDPFEP</sequence>